<dbReference type="EMBL" id="LR796585">
    <property type="protein sequence ID" value="CAB4152641.1"/>
    <property type="molecule type" value="Genomic_DNA"/>
</dbReference>
<evidence type="ECO:0000313" key="2">
    <source>
        <dbReference type="EMBL" id="CAB4152641.1"/>
    </source>
</evidence>
<keyword evidence="1" id="KW-1133">Transmembrane helix</keyword>
<reference evidence="2" key="1">
    <citation type="submission" date="2020-04" db="EMBL/GenBank/DDBJ databases">
        <authorList>
            <person name="Chiriac C."/>
            <person name="Salcher M."/>
            <person name="Ghai R."/>
            <person name="Kavagutti S V."/>
        </authorList>
    </citation>
    <scope>NUCLEOTIDE SEQUENCE</scope>
</reference>
<keyword evidence="1" id="KW-0472">Membrane</keyword>
<feature type="transmembrane region" description="Helical" evidence="1">
    <location>
        <begin position="12"/>
        <end position="36"/>
    </location>
</feature>
<accession>A0A6J5N3Q9</accession>
<protein>
    <submittedName>
        <fullName evidence="2">Uncharacterized protein</fullName>
    </submittedName>
</protein>
<sequence length="72" mass="8192">MHHSNSFEGLHPVTNFIITLGMFLIGTFMPQIFIIMEYHVPLMIIQILQCLAYIGTATVAGITIYKFYKGLK</sequence>
<organism evidence="2">
    <name type="scientific">uncultured Caudovirales phage</name>
    <dbReference type="NCBI Taxonomy" id="2100421"/>
    <lineage>
        <taxon>Viruses</taxon>
        <taxon>Duplodnaviria</taxon>
        <taxon>Heunggongvirae</taxon>
        <taxon>Uroviricota</taxon>
        <taxon>Caudoviricetes</taxon>
        <taxon>Peduoviridae</taxon>
        <taxon>Maltschvirus</taxon>
        <taxon>Maltschvirus maltsch</taxon>
    </lineage>
</organism>
<gene>
    <name evidence="2" type="ORF">UFOVP606_20</name>
</gene>
<keyword evidence="1" id="KW-0812">Transmembrane</keyword>
<name>A0A6J5N3Q9_9CAUD</name>
<proteinExistence type="predicted"/>
<feature type="transmembrane region" description="Helical" evidence="1">
    <location>
        <begin position="42"/>
        <end position="68"/>
    </location>
</feature>
<evidence type="ECO:0000256" key="1">
    <source>
        <dbReference type="SAM" id="Phobius"/>
    </source>
</evidence>